<gene>
    <name evidence="1" type="ORF">DFP72DRAFT_274678</name>
</gene>
<proteinExistence type="predicted"/>
<dbReference type="OrthoDB" id="2269034at2759"/>
<dbReference type="AlphaFoldDB" id="A0A8H6I2B8"/>
<protein>
    <recommendedName>
        <fullName evidence="3">F-box domain-containing protein</fullName>
    </recommendedName>
</protein>
<dbReference type="Proteomes" id="UP000521943">
    <property type="component" value="Unassembled WGS sequence"/>
</dbReference>
<keyword evidence="2" id="KW-1185">Reference proteome</keyword>
<evidence type="ECO:0000313" key="1">
    <source>
        <dbReference type="EMBL" id="KAF6756704.1"/>
    </source>
</evidence>
<reference evidence="1 2" key="1">
    <citation type="submission" date="2020-07" db="EMBL/GenBank/DDBJ databases">
        <title>Comparative genomics of pyrophilous fungi reveals a link between fire events and developmental genes.</title>
        <authorList>
            <consortium name="DOE Joint Genome Institute"/>
            <person name="Steindorff A.S."/>
            <person name="Carver A."/>
            <person name="Calhoun S."/>
            <person name="Stillman K."/>
            <person name="Liu H."/>
            <person name="Lipzen A."/>
            <person name="Pangilinan J."/>
            <person name="Labutti K."/>
            <person name="Bruns T.D."/>
            <person name="Grigoriev I.V."/>
        </authorList>
    </citation>
    <scope>NUCLEOTIDE SEQUENCE [LARGE SCALE GENOMIC DNA]</scope>
    <source>
        <strain evidence="1 2">CBS 144469</strain>
    </source>
</reference>
<accession>A0A8H6I2B8</accession>
<sequence>MLSYIQALPSEILGEIFIACLPEHDVDRIQPTQAPMLHMLLCQICSGWRSLAMGNSFLWDTIVLPSEENEEEEGKLGQFVSSGGVQRWFGLTSPGHLLSFGEEGFGLGNEDPMVQITILSIVSTYASRLKHLSLVLYHSHYFALLDGVHFEELESVSVHSSTDALDLGRMRTPFNSESSPKLREASFSLIDILPLAIDLPWGQLTIIDAGLPYGRPLAFPDWRAFWTQCPNIKQATFVLPWEFTRRHSNVDAFSYPSLTKLTLVIPPSPLRMKRKEKWTIFARPAAFTNLEHLQLNLCYGREPPKPLLHRLEAFSKLKSITIQGCNSFDDDSLEYPMEAKALAHDLDKQFHSLRSLNHLFMPYHYMDSNDIASLLHSHSPTSGYPGLNVTIDAGSIENVGIWKRKLEGERFSSIASRVELVSWEQNVIYSGHLASRSVSASSAQFASNYAKLPFH</sequence>
<evidence type="ECO:0000313" key="2">
    <source>
        <dbReference type="Proteomes" id="UP000521943"/>
    </source>
</evidence>
<name>A0A8H6I2B8_9AGAR</name>
<evidence type="ECO:0008006" key="3">
    <source>
        <dbReference type="Google" id="ProtNLM"/>
    </source>
</evidence>
<organism evidence="1 2">
    <name type="scientific">Ephemerocybe angulata</name>
    <dbReference type="NCBI Taxonomy" id="980116"/>
    <lineage>
        <taxon>Eukaryota</taxon>
        <taxon>Fungi</taxon>
        <taxon>Dikarya</taxon>
        <taxon>Basidiomycota</taxon>
        <taxon>Agaricomycotina</taxon>
        <taxon>Agaricomycetes</taxon>
        <taxon>Agaricomycetidae</taxon>
        <taxon>Agaricales</taxon>
        <taxon>Agaricineae</taxon>
        <taxon>Psathyrellaceae</taxon>
        <taxon>Ephemerocybe</taxon>
    </lineage>
</organism>
<comment type="caution">
    <text evidence="1">The sequence shown here is derived from an EMBL/GenBank/DDBJ whole genome shotgun (WGS) entry which is preliminary data.</text>
</comment>
<dbReference type="EMBL" id="JACGCI010000025">
    <property type="protein sequence ID" value="KAF6756704.1"/>
    <property type="molecule type" value="Genomic_DNA"/>
</dbReference>